<dbReference type="Gene3D" id="3.30.460.10">
    <property type="entry name" value="Beta Polymerase, domain 2"/>
    <property type="match status" value="1"/>
</dbReference>
<gene>
    <name evidence="8" type="primary">ant1</name>
    <name evidence="8" type="ORF">Mame_01478</name>
</gene>
<evidence type="ECO:0000256" key="5">
    <source>
        <dbReference type="ARBA" id="ARBA00047831"/>
    </source>
</evidence>
<dbReference type="InterPro" id="IPR043519">
    <property type="entry name" value="NT_sf"/>
</dbReference>
<dbReference type="EMBL" id="CP020330">
    <property type="protein sequence ID" value="AQZ50838.1"/>
    <property type="molecule type" value="Genomic_DNA"/>
</dbReference>
<dbReference type="AlphaFoldDB" id="A0A1U9YZJ4"/>
<feature type="domain" description="Adenylyltransferase AadA C-terminal" evidence="7">
    <location>
        <begin position="149"/>
        <end position="247"/>
    </location>
</feature>
<dbReference type="InterPro" id="IPR024172">
    <property type="entry name" value="AadA/Aad9"/>
</dbReference>
<keyword evidence="8" id="KW-0548">Nucleotidyltransferase</keyword>
<dbReference type="OrthoDB" id="7058480at2"/>
<dbReference type="Pfam" id="PF13427">
    <property type="entry name" value="AadA_C"/>
    <property type="match status" value="1"/>
</dbReference>
<dbReference type="PIRSF" id="PIRSF000819">
    <property type="entry name" value="Streptomycin_3-adenylyltransf"/>
    <property type="match status" value="1"/>
</dbReference>
<evidence type="ECO:0000256" key="4">
    <source>
        <dbReference type="ARBA" id="ARBA00035252"/>
    </source>
</evidence>
<dbReference type="Proteomes" id="UP000191135">
    <property type="component" value="Chromosome"/>
</dbReference>
<dbReference type="STRING" id="1122214.Mame_01478"/>
<organism evidence="8 9">
    <name type="scientific">Martelella mediterranea DSM 17316</name>
    <dbReference type="NCBI Taxonomy" id="1122214"/>
    <lineage>
        <taxon>Bacteria</taxon>
        <taxon>Pseudomonadati</taxon>
        <taxon>Pseudomonadota</taxon>
        <taxon>Alphaproteobacteria</taxon>
        <taxon>Hyphomicrobiales</taxon>
        <taxon>Aurantimonadaceae</taxon>
        <taxon>Martelella</taxon>
    </lineage>
</organism>
<dbReference type="eggNOG" id="COG1708">
    <property type="taxonomic scope" value="Bacteria"/>
</dbReference>
<proteinExistence type="predicted"/>
<evidence type="ECO:0000256" key="3">
    <source>
        <dbReference type="ARBA" id="ARBA00035126"/>
    </source>
</evidence>
<dbReference type="KEGG" id="mmed:Mame_01478"/>
<reference evidence="8 9" key="1">
    <citation type="submission" date="2017-03" db="EMBL/GenBank/DDBJ databases">
        <title>Foreign affairs: Plasmid Transfer between Roseobacters and Rhizobia.</title>
        <authorList>
            <person name="Bartling P."/>
            <person name="Bunk B."/>
            <person name="Overmann J."/>
            <person name="Brinkmann H."/>
            <person name="Petersen J."/>
        </authorList>
    </citation>
    <scope>NUCLEOTIDE SEQUENCE [LARGE SCALE GENOMIC DNA]</scope>
    <source>
        <strain evidence="8 9">MACL11</strain>
    </source>
</reference>
<keyword evidence="2" id="KW-0046">Antibiotic resistance</keyword>
<keyword evidence="9" id="KW-1185">Reference proteome</keyword>
<evidence type="ECO:0000256" key="6">
    <source>
        <dbReference type="ARBA" id="ARBA00048566"/>
    </source>
</evidence>
<evidence type="ECO:0000313" key="8">
    <source>
        <dbReference type="EMBL" id="AQZ50838.1"/>
    </source>
</evidence>
<comment type="catalytic activity">
    <reaction evidence="6">
        <text>streptomycin + ATP = 3''-O-adenylylstreptomycin + diphosphate</text>
        <dbReference type="Rhea" id="RHEA:20245"/>
        <dbReference type="ChEBI" id="CHEBI:30616"/>
        <dbReference type="ChEBI" id="CHEBI:33019"/>
        <dbReference type="ChEBI" id="CHEBI:58007"/>
        <dbReference type="ChEBI" id="CHEBI:58605"/>
        <dbReference type="EC" id="2.7.7.47"/>
    </reaction>
</comment>
<dbReference type="GO" id="GO:0009012">
    <property type="term" value="F:aminoglycoside 3''-adenylyltransferase activity"/>
    <property type="evidence" value="ECO:0007669"/>
    <property type="project" value="UniProtKB-EC"/>
</dbReference>
<dbReference type="SUPFAM" id="SSF81301">
    <property type="entry name" value="Nucleotidyltransferase"/>
    <property type="match status" value="1"/>
</dbReference>
<sequence>MQPYQNEQIQSALALLRRVLGDALLGACLHGSAVSGGLRPQSDIDLLAVVDAALTASQRKALLMDLLRLSGRHPAAAGAPRCLEVMVFCKADLAGGDYPAQAEFLYGEWLRSAFEAGEIPIPERDPEYSLIIAQARQQAISLLGPDVGELLPDVSIEHVRQAMRDVLPGLLSGLRGDERNVLLTFARMWYTASTGKFLAKDAAASWAIPRLPNPDVMMLDHARRAYLGEVADDWTNQGDAARQLAERLGECVSNALKSG</sequence>
<dbReference type="GO" id="GO:0046677">
    <property type="term" value="P:response to antibiotic"/>
    <property type="evidence" value="ECO:0007669"/>
    <property type="project" value="UniProtKB-KW"/>
</dbReference>
<accession>A0A1U9YZJ4</accession>
<evidence type="ECO:0000256" key="1">
    <source>
        <dbReference type="ARBA" id="ARBA00022679"/>
    </source>
</evidence>
<keyword evidence="1 8" id="KW-0808">Transferase</keyword>
<evidence type="ECO:0000259" key="7">
    <source>
        <dbReference type="Pfam" id="PF13427"/>
    </source>
</evidence>
<evidence type="ECO:0000256" key="2">
    <source>
        <dbReference type="ARBA" id="ARBA00023251"/>
    </source>
</evidence>
<protein>
    <recommendedName>
        <fullName evidence="4">Aminoglycoside (3'') (9) adenylyltransferase</fullName>
        <ecNumber evidence="3">2.7.7.47</ecNumber>
    </recommendedName>
</protein>
<comment type="catalytic activity">
    <reaction evidence="5">
        <text>spectinomycin + ATP = 9-O-adenylylspectinomycin + diphosphate</text>
        <dbReference type="Rhea" id="RHEA:63228"/>
        <dbReference type="ChEBI" id="CHEBI:30616"/>
        <dbReference type="ChEBI" id="CHEBI:33019"/>
        <dbReference type="ChEBI" id="CHEBI:146260"/>
        <dbReference type="ChEBI" id="CHEBI:146261"/>
    </reaction>
</comment>
<dbReference type="GO" id="GO:0070566">
    <property type="term" value="F:adenylyltransferase activity"/>
    <property type="evidence" value="ECO:0007669"/>
    <property type="project" value="InterPro"/>
</dbReference>
<dbReference type="NCBIfam" id="NF010309">
    <property type="entry name" value="PRK13746.1"/>
    <property type="match status" value="1"/>
</dbReference>
<evidence type="ECO:0000313" key="9">
    <source>
        <dbReference type="Proteomes" id="UP000191135"/>
    </source>
</evidence>
<dbReference type="CDD" id="cd05403">
    <property type="entry name" value="NT_KNTase_like"/>
    <property type="match status" value="1"/>
</dbReference>
<name>A0A1U9YZJ4_9HYPH</name>
<dbReference type="EC" id="2.7.7.47" evidence="3"/>
<dbReference type="InterPro" id="IPR025184">
    <property type="entry name" value="AadA_C"/>
</dbReference>
<dbReference type="RefSeq" id="WP_018065094.1">
    <property type="nucleotide sequence ID" value="NZ_AQWH01000010.1"/>
</dbReference>